<organism evidence="1 2">
    <name type="scientific">Caligus rogercresseyi</name>
    <name type="common">Sea louse</name>
    <dbReference type="NCBI Taxonomy" id="217165"/>
    <lineage>
        <taxon>Eukaryota</taxon>
        <taxon>Metazoa</taxon>
        <taxon>Ecdysozoa</taxon>
        <taxon>Arthropoda</taxon>
        <taxon>Crustacea</taxon>
        <taxon>Multicrustacea</taxon>
        <taxon>Hexanauplia</taxon>
        <taxon>Copepoda</taxon>
        <taxon>Siphonostomatoida</taxon>
        <taxon>Caligidae</taxon>
        <taxon>Caligus</taxon>
    </lineage>
</organism>
<proteinExistence type="predicted"/>
<evidence type="ECO:0000313" key="2">
    <source>
        <dbReference type="Proteomes" id="UP000595437"/>
    </source>
</evidence>
<accession>A0A7T8KJ31</accession>
<sequence length="57" mass="6364">MPCIIHTLKAIVPRAAVNTFDPCPNKRGHSFEKNWSALKSSITKTEEKNNLQNSLAL</sequence>
<dbReference type="AlphaFoldDB" id="A0A7T8KJ31"/>
<name>A0A7T8KJ31_CALRO</name>
<dbReference type="Proteomes" id="UP000595437">
    <property type="component" value="Chromosome 1"/>
</dbReference>
<gene>
    <name evidence="1" type="ORF">FKW44_001520</name>
</gene>
<evidence type="ECO:0000313" key="1">
    <source>
        <dbReference type="EMBL" id="QQP56756.1"/>
    </source>
</evidence>
<reference evidence="2" key="1">
    <citation type="submission" date="2021-01" db="EMBL/GenBank/DDBJ databases">
        <title>Caligus Genome Assembly.</title>
        <authorList>
            <person name="Gallardo-Escarate C."/>
        </authorList>
    </citation>
    <scope>NUCLEOTIDE SEQUENCE [LARGE SCALE GENOMIC DNA]</scope>
</reference>
<dbReference type="EMBL" id="CP045890">
    <property type="protein sequence ID" value="QQP56756.1"/>
    <property type="molecule type" value="Genomic_DNA"/>
</dbReference>
<protein>
    <submittedName>
        <fullName evidence="1">Uncharacterized protein</fullName>
    </submittedName>
</protein>
<feature type="non-terminal residue" evidence="1">
    <location>
        <position position="57"/>
    </location>
</feature>
<keyword evidence="2" id="KW-1185">Reference proteome</keyword>